<feature type="transmembrane region" description="Helical" evidence="2">
    <location>
        <begin position="183"/>
        <end position="201"/>
    </location>
</feature>
<keyword evidence="2" id="KW-0812">Transmembrane</keyword>
<evidence type="ECO:0000313" key="3">
    <source>
        <dbReference type="EMBL" id="ABX06416.1"/>
    </source>
</evidence>
<sequence>MSTIAFSKVNQIVNDLKSAQGSAILDHVRNVASLSESHSRIVVALLELLEAPQTPADAHAKILEVLQKEPHSSIINRSSAWKLALQKYLGTAQPIVYQPNPAPSYPTPTPTPPANQPPSQQPTPQFVSASATRPCPYCAEHILADAKKCRFCNEWLSGSKPASSSTSQSKTQRFLEVELSSRALMIIGFILFFLFFSPFVACGPIDMSASEITAASVAETANNRSQTYSYYSSSRNDDDEGSIMWLSLLLIPVTAATLFITGMSMANQLATTGVYPEKPERTQVLVIITVFVLVGLGLLIMFHPILELLWGYYAVMTCLATAFIAIKRLDYV</sequence>
<feature type="region of interest" description="Disordered" evidence="1">
    <location>
        <begin position="99"/>
        <end position="128"/>
    </location>
</feature>
<gene>
    <name evidence="3" type="ordered locus">Haur_3780</name>
</gene>
<dbReference type="HOGENOM" id="CLU_836189_0_0_0"/>
<keyword evidence="2" id="KW-1133">Transmembrane helix</keyword>
<protein>
    <recommendedName>
        <fullName evidence="5">Zinc ribbon domain-containing protein</fullName>
    </recommendedName>
</protein>
<organism evidence="3 4">
    <name type="scientific">Herpetosiphon aurantiacus (strain ATCC 23779 / DSM 785 / 114-95)</name>
    <dbReference type="NCBI Taxonomy" id="316274"/>
    <lineage>
        <taxon>Bacteria</taxon>
        <taxon>Bacillati</taxon>
        <taxon>Chloroflexota</taxon>
        <taxon>Chloroflexia</taxon>
        <taxon>Herpetosiphonales</taxon>
        <taxon>Herpetosiphonaceae</taxon>
        <taxon>Herpetosiphon</taxon>
    </lineage>
</organism>
<proteinExistence type="predicted"/>
<dbReference type="BioCyc" id="HAUR316274:GHYA-3822-MONOMER"/>
<dbReference type="KEGG" id="hau:Haur_3780"/>
<feature type="transmembrane region" description="Helical" evidence="2">
    <location>
        <begin position="308"/>
        <end position="326"/>
    </location>
</feature>
<evidence type="ECO:0000256" key="2">
    <source>
        <dbReference type="SAM" id="Phobius"/>
    </source>
</evidence>
<dbReference type="Proteomes" id="UP000000787">
    <property type="component" value="Chromosome"/>
</dbReference>
<dbReference type="EMBL" id="CP000875">
    <property type="protein sequence ID" value="ABX06416.1"/>
    <property type="molecule type" value="Genomic_DNA"/>
</dbReference>
<keyword evidence="4" id="KW-1185">Reference proteome</keyword>
<evidence type="ECO:0008006" key="5">
    <source>
        <dbReference type="Google" id="ProtNLM"/>
    </source>
</evidence>
<dbReference type="InParanoid" id="A9B7D3"/>
<feature type="transmembrane region" description="Helical" evidence="2">
    <location>
        <begin position="284"/>
        <end position="302"/>
    </location>
</feature>
<name>A9B7D3_HERA2</name>
<evidence type="ECO:0000256" key="1">
    <source>
        <dbReference type="SAM" id="MobiDB-lite"/>
    </source>
</evidence>
<accession>A9B7D3</accession>
<feature type="compositionally biased region" description="Pro residues" evidence="1">
    <location>
        <begin position="100"/>
        <end position="121"/>
    </location>
</feature>
<dbReference type="AlphaFoldDB" id="A9B7D3"/>
<reference evidence="3 4" key="1">
    <citation type="journal article" date="2011" name="Stand. Genomic Sci.">
        <title>Complete genome sequence of the filamentous gliding predatory bacterium Herpetosiphon aurantiacus type strain (114-95(T)).</title>
        <authorList>
            <person name="Kiss H."/>
            <person name="Nett M."/>
            <person name="Domin N."/>
            <person name="Martin K."/>
            <person name="Maresca J.A."/>
            <person name="Copeland A."/>
            <person name="Lapidus A."/>
            <person name="Lucas S."/>
            <person name="Berry K.W."/>
            <person name="Glavina Del Rio T."/>
            <person name="Dalin E."/>
            <person name="Tice H."/>
            <person name="Pitluck S."/>
            <person name="Richardson P."/>
            <person name="Bruce D."/>
            <person name="Goodwin L."/>
            <person name="Han C."/>
            <person name="Detter J.C."/>
            <person name="Schmutz J."/>
            <person name="Brettin T."/>
            <person name="Land M."/>
            <person name="Hauser L."/>
            <person name="Kyrpides N.C."/>
            <person name="Ivanova N."/>
            <person name="Goker M."/>
            <person name="Woyke T."/>
            <person name="Klenk H.P."/>
            <person name="Bryant D.A."/>
        </authorList>
    </citation>
    <scope>NUCLEOTIDE SEQUENCE [LARGE SCALE GENOMIC DNA]</scope>
    <source>
        <strain evidence="4">ATCC 23779 / DSM 785 / 114-95</strain>
    </source>
</reference>
<evidence type="ECO:0000313" key="4">
    <source>
        <dbReference type="Proteomes" id="UP000000787"/>
    </source>
</evidence>
<feature type="transmembrane region" description="Helical" evidence="2">
    <location>
        <begin position="243"/>
        <end position="263"/>
    </location>
</feature>
<keyword evidence="2" id="KW-0472">Membrane</keyword>